<organism evidence="2 3">
    <name type="scientific">Colletotrichum asianum</name>
    <dbReference type="NCBI Taxonomy" id="702518"/>
    <lineage>
        <taxon>Eukaryota</taxon>
        <taxon>Fungi</taxon>
        <taxon>Dikarya</taxon>
        <taxon>Ascomycota</taxon>
        <taxon>Pezizomycotina</taxon>
        <taxon>Sordariomycetes</taxon>
        <taxon>Hypocreomycetidae</taxon>
        <taxon>Glomerellales</taxon>
        <taxon>Glomerellaceae</taxon>
        <taxon>Colletotrichum</taxon>
        <taxon>Colletotrichum gloeosporioides species complex</taxon>
    </lineage>
</organism>
<dbReference type="OrthoDB" id="426293at2759"/>
<keyword evidence="3" id="KW-1185">Reference proteome</keyword>
<dbReference type="Gene3D" id="1.25.40.20">
    <property type="entry name" value="Ankyrin repeat-containing domain"/>
    <property type="match status" value="1"/>
</dbReference>
<gene>
    <name evidence="2" type="ORF">GQ607_015917</name>
</gene>
<evidence type="ECO:0000256" key="1">
    <source>
        <dbReference type="SAM" id="MobiDB-lite"/>
    </source>
</evidence>
<reference evidence="2 3" key="1">
    <citation type="submission" date="2019-12" db="EMBL/GenBank/DDBJ databases">
        <title>A genome sequence resource for the geographically widespread anthracnose pathogen Colletotrichum asianum.</title>
        <authorList>
            <person name="Meng Y."/>
        </authorList>
    </citation>
    <scope>NUCLEOTIDE SEQUENCE [LARGE SCALE GENOMIC DNA]</scope>
    <source>
        <strain evidence="2 3">ICMP 18580</strain>
    </source>
</reference>
<evidence type="ECO:0008006" key="4">
    <source>
        <dbReference type="Google" id="ProtNLM"/>
    </source>
</evidence>
<proteinExistence type="predicted"/>
<feature type="compositionally biased region" description="Basic and acidic residues" evidence="1">
    <location>
        <begin position="8"/>
        <end position="26"/>
    </location>
</feature>
<sequence>MDSAAMKQEGEHNKDTAAMEQEAEHNKKQLKPFRFTPFPFHHLAWNEDSIEQRLAWAKQAVDEGYDINAVYKPSMDPPYPKDTVSTPLMEILDYPMNYNQQTNRMDDIDLVKFLLDNGADPRMRAGNRHSPKHNAIELADIHSYGNGETSQKYYKKAWKLLEAKARELDGEMQRTTDLLLEHQLIRRIQNKKSEQTVFFQGVASCDY</sequence>
<comment type="caution">
    <text evidence="2">The sequence shown here is derived from an EMBL/GenBank/DDBJ whole genome shotgun (WGS) entry which is preliminary data.</text>
</comment>
<feature type="region of interest" description="Disordered" evidence="1">
    <location>
        <begin position="1"/>
        <end position="26"/>
    </location>
</feature>
<dbReference type="EMBL" id="WOWK01000146">
    <property type="protein sequence ID" value="KAF0316843.1"/>
    <property type="molecule type" value="Genomic_DNA"/>
</dbReference>
<accession>A0A8H3VWR6</accession>
<evidence type="ECO:0000313" key="2">
    <source>
        <dbReference type="EMBL" id="KAF0316843.1"/>
    </source>
</evidence>
<dbReference type="Proteomes" id="UP000434172">
    <property type="component" value="Unassembled WGS sequence"/>
</dbReference>
<dbReference type="AlphaFoldDB" id="A0A8H3VWR6"/>
<evidence type="ECO:0000313" key="3">
    <source>
        <dbReference type="Proteomes" id="UP000434172"/>
    </source>
</evidence>
<dbReference type="InterPro" id="IPR036770">
    <property type="entry name" value="Ankyrin_rpt-contain_sf"/>
</dbReference>
<name>A0A8H3VWR6_9PEZI</name>
<protein>
    <recommendedName>
        <fullName evidence="4">Ankyrin repeat protein</fullName>
    </recommendedName>
</protein>
<dbReference type="SUPFAM" id="SSF48403">
    <property type="entry name" value="Ankyrin repeat"/>
    <property type="match status" value="1"/>
</dbReference>